<dbReference type="AlphaFoldDB" id="A0A397JIY4"/>
<evidence type="ECO:0000256" key="2">
    <source>
        <dbReference type="SAM" id="Phobius"/>
    </source>
</evidence>
<evidence type="ECO:0000256" key="1">
    <source>
        <dbReference type="SAM" id="MobiDB-lite"/>
    </source>
</evidence>
<feature type="region of interest" description="Disordered" evidence="1">
    <location>
        <begin position="1"/>
        <end position="20"/>
    </location>
</feature>
<organism evidence="3 4">
    <name type="scientific">Diversispora epigaea</name>
    <dbReference type="NCBI Taxonomy" id="1348612"/>
    <lineage>
        <taxon>Eukaryota</taxon>
        <taxon>Fungi</taxon>
        <taxon>Fungi incertae sedis</taxon>
        <taxon>Mucoromycota</taxon>
        <taxon>Glomeromycotina</taxon>
        <taxon>Glomeromycetes</taxon>
        <taxon>Diversisporales</taxon>
        <taxon>Diversisporaceae</taxon>
        <taxon>Diversispora</taxon>
    </lineage>
</organism>
<sequence length="70" mass="8289">MLTIRFSSLPNDDNNKKTTNNNIKPIIELKFIFFYNITFILFVLTDGETDNNNNNNNSWRQRTIKPKQLP</sequence>
<keyword evidence="2" id="KW-1133">Transmembrane helix</keyword>
<evidence type="ECO:0000313" key="3">
    <source>
        <dbReference type="EMBL" id="RHZ85946.1"/>
    </source>
</evidence>
<reference evidence="3 4" key="1">
    <citation type="submission" date="2018-08" db="EMBL/GenBank/DDBJ databases">
        <title>Genome and evolution of the arbuscular mycorrhizal fungus Diversispora epigaea (formerly Glomus versiforme) and its bacterial endosymbionts.</title>
        <authorList>
            <person name="Sun X."/>
            <person name="Fei Z."/>
            <person name="Harrison M."/>
        </authorList>
    </citation>
    <scope>NUCLEOTIDE SEQUENCE [LARGE SCALE GENOMIC DNA]</scope>
    <source>
        <strain evidence="3 4">IT104</strain>
    </source>
</reference>
<protein>
    <submittedName>
        <fullName evidence="3">Uncharacterized protein</fullName>
    </submittedName>
</protein>
<feature type="region of interest" description="Disordered" evidence="1">
    <location>
        <begin position="47"/>
        <end position="70"/>
    </location>
</feature>
<comment type="caution">
    <text evidence="3">The sequence shown here is derived from an EMBL/GenBank/DDBJ whole genome shotgun (WGS) entry which is preliminary data.</text>
</comment>
<keyword evidence="4" id="KW-1185">Reference proteome</keyword>
<proteinExistence type="predicted"/>
<dbReference type="EMBL" id="PQFF01000055">
    <property type="protein sequence ID" value="RHZ85946.1"/>
    <property type="molecule type" value="Genomic_DNA"/>
</dbReference>
<evidence type="ECO:0000313" key="4">
    <source>
        <dbReference type="Proteomes" id="UP000266861"/>
    </source>
</evidence>
<name>A0A397JIY4_9GLOM</name>
<dbReference type="Proteomes" id="UP000266861">
    <property type="component" value="Unassembled WGS sequence"/>
</dbReference>
<keyword evidence="2" id="KW-0472">Membrane</keyword>
<feature type="transmembrane region" description="Helical" evidence="2">
    <location>
        <begin position="26"/>
        <end position="44"/>
    </location>
</feature>
<gene>
    <name evidence="3" type="ORF">Glove_58g61</name>
</gene>
<accession>A0A397JIY4</accession>
<keyword evidence="2" id="KW-0812">Transmembrane</keyword>